<feature type="binding site" evidence="3">
    <location>
        <begin position="110"/>
        <end position="112"/>
    </location>
    <ligand>
        <name>substrate</name>
    </ligand>
</feature>
<dbReference type="InterPro" id="IPR005677">
    <property type="entry name" value="Fum_hydII"/>
</dbReference>
<feature type="domain" description="Fumarase C C-terminal" evidence="6">
    <location>
        <begin position="419"/>
        <end position="471"/>
    </location>
</feature>
<dbReference type="GO" id="GO:0006106">
    <property type="term" value="P:fumarate metabolic process"/>
    <property type="evidence" value="ECO:0007669"/>
    <property type="project" value="InterPro"/>
</dbReference>
<comment type="miscellaneous">
    <text evidence="3">There are 2 substrate-binding sites: the catalytic A site, and the non-catalytic B site that may play a role in the transfer of substrate or product between the active site and the solvent. Alternatively, the B site may bind allosteric effectors.</text>
</comment>
<sequence length="474" mass="49877">MLTVQRQIRESDMSSTRTETDGFGPIEVPGEALWGAQTERSRRHFAIGTQRMPIELVHALAEVKRAAADVNGELGLLEAGKAAAVSAAAARVAAGEFDAEFPLSVWQTGSGTQSNMNTNEVIASLASLALGGGLGADRTVHPNDDVNLGQSSNDVFPTAMHVAAVLRTRPLLAALGRLRAALQAKAVTFADTIKIGRTHLQDATPITLGLEFGGYDAQLAIAEHALRQALPAVHALAIGGTAVGTGLNTHAQFGRRVAATLAQRLDAPFVVADNLFAAMAGHEALVVLHGALRTLAIALTKVANDIRLMGSGPRAGLGELHLPENEPGSSIMPGKVNPTQVEALTMVCAQVMGHDVAIGVAASQGQFELNVYKPLIAFDVLDSLRLLADAMDSFAAHCVEGIEVDLPRMQELLGRSLMLVTALAPHIGYDRAARIAKHASTHRTSLQEAALSVGGLSVEQFDAWVDPRHMLGPR</sequence>
<feature type="binding site" evidence="3">
    <location>
        <position position="330"/>
    </location>
    <ligand>
        <name>substrate</name>
    </ligand>
</feature>
<reference evidence="7 8" key="1">
    <citation type="submission" date="2018-05" db="EMBL/GenBank/DDBJ databases">
        <title>Genomic Encyclopedia of Type Strains, Phase IV (KMG-IV): sequencing the most valuable type-strain genomes for metagenomic binning, comparative biology and taxonomic classification.</title>
        <authorList>
            <person name="Goeker M."/>
        </authorList>
    </citation>
    <scope>NUCLEOTIDE SEQUENCE [LARGE SCALE GENOMIC DNA]</scope>
    <source>
        <strain evidence="7 8">DSM 566</strain>
    </source>
</reference>
<dbReference type="EMBL" id="QJJS01000019">
    <property type="protein sequence ID" value="PXW93524.1"/>
    <property type="molecule type" value="Genomic_DNA"/>
</dbReference>
<comment type="catalytic activity">
    <reaction evidence="3">
        <text>(S)-malate = fumarate + H2O</text>
        <dbReference type="Rhea" id="RHEA:12460"/>
        <dbReference type="ChEBI" id="CHEBI:15377"/>
        <dbReference type="ChEBI" id="CHEBI:15589"/>
        <dbReference type="ChEBI" id="CHEBI:29806"/>
        <dbReference type="EC" id="4.2.1.2"/>
    </reaction>
</comment>
<feature type="domain" description="Fumarate lyase N-terminal" evidence="5">
    <location>
        <begin position="24"/>
        <end position="353"/>
    </location>
</feature>
<dbReference type="FunFam" id="1.20.200.10:FF:000001">
    <property type="entry name" value="Fumarate hydratase, mitochondrial"/>
    <property type="match status" value="1"/>
</dbReference>
<feature type="site" description="Important for catalytic activity" evidence="3">
    <location>
        <position position="342"/>
    </location>
</feature>
<comment type="caution">
    <text evidence="7">The sequence shown here is derived from an EMBL/GenBank/DDBJ whole genome shotgun (WGS) entry which is preliminary data.</text>
</comment>
<dbReference type="InterPro" id="IPR008948">
    <property type="entry name" value="L-Aspartase-like"/>
</dbReference>
<comment type="subunit">
    <text evidence="3">Homotetramer.</text>
</comment>
<dbReference type="PANTHER" id="PTHR11444">
    <property type="entry name" value="ASPARTATEAMMONIA/ARGININOSUCCINATE/ADENYLOSUCCINATE LYASE"/>
    <property type="match status" value="1"/>
</dbReference>
<dbReference type="GO" id="GO:0006099">
    <property type="term" value="P:tricarboxylic acid cycle"/>
    <property type="evidence" value="ECO:0007669"/>
    <property type="project" value="UniProtKB-UniRule"/>
</dbReference>
<evidence type="ECO:0000256" key="4">
    <source>
        <dbReference type="SAM" id="MobiDB-lite"/>
    </source>
</evidence>
<dbReference type="SUPFAM" id="SSF48557">
    <property type="entry name" value="L-aspartase-like"/>
    <property type="match status" value="1"/>
</dbReference>
<dbReference type="Gene3D" id="1.10.40.30">
    <property type="entry name" value="Fumarase/aspartase (C-terminal domain)"/>
    <property type="match status" value="1"/>
</dbReference>
<evidence type="ECO:0000259" key="6">
    <source>
        <dbReference type="Pfam" id="PF10415"/>
    </source>
</evidence>
<dbReference type="Proteomes" id="UP000247811">
    <property type="component" value="Unassembled WGS sequence"/>
</dbReference>
<dbReference type="GO" id="GO:0006108">
    <property type="term" value="P:malate metabolic process"/>
    <property type="evidence" value="ECO:0007669"/>
    <property type="project" value="TreeGrafter"/>
</dbReference>
<dbReference type="HAMAP" id="MF_00743">
    <property type="entry name" value="FumaraseC"/>
    <property type="match status" value="1"/>
</dbReference>
<protein>
    <recommendedName>
        <fullName evidence="3">Fumarate hydratase class II</fullName>
        <shortName evidence="3">Fumarase C</shortName>
        <ecNumber evidence="3">4.2.1.2</ecNumber>
    </recommendedName>
    <alternativeName>
        <fullName evidence="3">Aerobic fumarase</fullName>
    </alternativeName>
    <alternativeName>
        <fullName evidence="3">Iron-independent fumarase</fullName>
    </alternativeName>
</protein>
<evidence type="ECO:0000256" key="3">
    <source>
        <dbReference type="HAMAP-Rule" id="MF_00743"/>
    </source>
</evidence>
<dbReference type="Gene3D" id="1.10.275.10">
    <property type="entry name" value="Fumarase/aspartase (N-terminal domain)"/>
    <property type="match status" value="1"/>
</dbReference>
<feature type="active site" description="Proton donor/acceptor" evidence="3">
    <location>
        <position position="199"/>
    </location>
</feature>
<dbReference type="PRINTS" id="PR00149">
    <property type="entry name" value="FUMRATELYASE"/>
</dbReference>
<accession>A0A318GZV4</accession>
<dbReference type="Pfam" id="PF10415">
    <property type="entry name" value="FumaraseC_C"/>
    <property type="match status" value="1"/>
</dbReference>
<dbReference type="InterPro" id="IPR020557">
    <property type="entry name" value="Fumarate_lyase_CS"/>
</dbReference>
<organism evidence="7 8">
    <name type="scientific">Sphaerotilus hippei</name>
    <dbReference type="NCBI Taxonomy" id="744406"/>
    <lineage>
        <taxon>Bacteria</taxon>
        <taxon>Pseudomonadati</taxon>
        <taxon>Pseudomonadota</taxon>
        <taxon>Betaproteobacteria</taxon>
        <taxon>Burkholderiales</taxon>
        <taxon>Sphaerotilaceae</taxon>
        <taxon>Sphaerotilus</taxon>
    </lineage>
</organism>
<evidence type="ECO:0000256" key="1">
    <source>
        <dbReference type="ARBA" id="ARBA00009084"/>
    </source>
</evidence>
<dbReference type="UniPathway" id="UPA00223">
    <property type="reaction ID" value="UER01007"/>
</dbReference>
<dbReference type="InterPro" id="IPR018951">
    <property type="entry name" value="Fumarase_C_C"/>
</dbReference>
<keyword evidence="3" id="KW-0816">Tricarboxylic acid cycle</keyword>
<comment type="pathway">
    <text evidence="3">Carbohydrate metabolism; tricarboxylic acid cycle; (S)-malate from fumarate: step 1/1.</text>
</comment>
<dbReference type="GO" id="GO:0004333">
    <property type="term" value="F:fumarate hydratase activity"/>
    <property type="evidence" value="ECO:0007669"/>
    <property type="project" value="UniProtKB-UniRule"/>
</dbReference>
<dbReference type="CDD" id="cd01362">
    <property type="entry name" value="Fumarase_classII"/>
    <property type="match status" value="1"/>
</dbReference>
<dbReference type="InterPro" id="IPR022761">
    <property type="entry name" value="Fumarate_lyase_N"/>
</dbReference>
<dbReference type="PRINTS" id="PR00145">
    <property type="entry name" value="ARGSUCLYASE"/>
</dbReference>
<dbReference type="InterPro" id="IPR000362">
    <property type="entry name" value="Fumarate_lyase_fam"/>
</dbReference>
<dbReference type="FunFam" id="1.10.40.30:FF:000002">
    <property type="entry name" value="Fumarate hydratase class II"/>
    <property type="match status" value="1"/>
</dbReference>
<comment type="similarity">
    <text evidence="1 3">Belongs to the class-II fumarase/aspartase family. Fumarase subfamily.</text>
</comment>
<dbReference type="Gene3D" id="1.20.200.10">
    <property type="entry name" value="Fumarase/aspartase (Central domain)"/>
    <property type="match status" value="1"/>
</dbReference>
<comment type="subcellular location">
    <subcellularLocation>
        <location evidence="3">Cytoplasm</location>
    </subcellularLocation>
</comment>
<feature type="region of interest" description="Disordered" evidence="4">
    <location>
        <begin position="1"/>
        <end position="29"/>
    </location>
</feature>
<evidence type="ECO:0000259" key="5">
    <source>
        <dbReference type="Pfam" id="PF00206"/>
    </source>
</evidence>
<feature type="binding site" evidence="3">
    <location>
        <begin position="151"/>
        <end position="153"/>
    </location>
    <ligand>
        <name>substrate</name>
    </ligand>
</feature>
<keyword evidence="8" id="KW-1185">Reference proteome</keyword>
<evidence type="ECO:0000313" key="7">
    <source>
        <dbReference type="EMBL" id="PXW93524.1"/>
    </source>
</evidence>
<dbReference type="PROSITE" id="PS00163">
    <property type="entry name" value="FUMARATE_LYASES"/>
    <property type="match status" value="1"/>
</dbReference>
<dbReference type="GO" id="GO:0005737">
    <property type="term" value="C:cytoplasm"/>
    <property type="evidence" value="ECO:0007669"/>
    <property type="project" value="UniProtKB-SubCell"/>
</dbReference>
<feature type="binding site" evidence="3">
    <location>
        <position position="198"/>
    </location>
    <ligand>
        <name>substrate</name>
    </ligand>
</feature>
<feature type="binding site" description="in site B" evidence="3">
    <location>
        <begin position="141"/>
        <end position="144"/>
    </location>
    <ligand>
        <name>substrate</name>
    </ligand>
</feature>
<dbReference type="Pfam" id="PF00206">
    <property type="entry name" value="Lyase_1"/>
    <property type="match status" value="1"/>
</dbReference>
<dbReference type="EC" id="4.2.1.2" evidence="3"/>
<gene>
    <name evidence="3" type="primary">fumC</name>
    <name evidence="7" type="ORF">C7444_11935</name>
</gene>
<evidence type="ECO:0000256" key="2">
    <source>
        <dbReference type="ARBA" id="ARBA00023239"/>
    </source>
</evidence>
<dbReference type="NCBIfam" id="TIGR00979">
    <property type="entry name" value="fumC_II"/>
    <property type="match status" value="1"/>
</dbReference>
<proteinExistence type="inferred from homology"/>
<dbReference type="FunFam" id="1.10.275.10:FF:000001">
    <property type="entry name" value="Fumarate hydratase, mitochondrial"/>
    <property type="match status" value="1"/>
</dbReference>
<feature type="binding site" evidence="3">
    <location>
        <begin position="335"/>
        <end position="337"/>
    </location>
    <ligand>
        <name>substrate</name>
    </ligand>
</feature>
<dbReference type="PANTHER" id="PTHR11444:SF1">
    <property type="entry name" value="FUMARATE HYDRATASE, MITOCHONDRIAL"/>
    <property type="match status" value="1"/>
</dbReference>
<feature type="active site" evidence="3">
    <location>
        <position position="329"/>
    </location>
</feature>
<evidence type="ECO:0000313" key="8">
    <source>
        <dbReference type="Proteomes" id="UP000247811"/>
    </source>
</evidence>
<dbReference type="InterPro" id="IPR024083">
    <property type="entry name" value="Fumarase/histidase_N"/>
</dbReference>
<comment type="function">
    <text evidence="3">Involved in the TCA cycle. Catalyzes the stereospecific interconversion of fumarate to L-malate.</text>
</comment>
<keyword evidence="2 3" id="KW-0456">Lyase</keyword>
<keyword evidence="3" id="KW-0963">Cytoplasm</keyword>
<dbReference type="AlphaFoldDB" id="A0A318GZV4"/>
<name>A0A318GZV4_9BURK</name>